<accession>A0A8J8PIG5</accession>
<reference evidence="2" key="1">
    <citation type="submission" date="2016-03" db="EMBL/GenBank/DDBJ databases">
        <authorList>
            <person name="Borrel G."/>
            <person name="Mccann A."/>
            <person name="O'Toole P.W."/>
        </authorList>
    </citation>
    <scope>NUCLEOTIDE SEQUENCE</scope>
    <source>
        <strain evidence="2">183</strain>
    </source>
</reference>
<evidence type="ECO:0000313" key="3">
    <source>
        <dbReference type="Proteomes" id="UP000752814"/>
    </source>
</evidence>
<dbReference type="Pfam" id="PF12961">
    <property type="entry name" value="DUF3850"/>
    <property type="match status" value="1"/>
</dbReference>
<evidence type="ECO:0000313" key="2">
    <source>
        <dbReference type="EMBL" id="TQS84407.1"/>
    </source>
</evidence>
<dbReference type="InterPro" id="IPR039440">
    <property type="entry name" value="DUF3850"/>
</dbReference>
<dbReference type="Gene3D" id="2.30.130.30">
    <property type="entry name" value="Hypothetical protein"/>
    <property type="match status" value="1"/>
</dbReference>
<feature type="domain" description="DUF3850" evidence="1">
    <location>
        <begin position="2"/>
        <end position="74"/>
    </location>
</feature>
<sequence>MIHELKILPEYFEAVAGGAKSFELRKDDRGFTVGDEIILKEWNGTEYTGRSVKKQISYILKNYTGLAEGYAILSLRD</sequence>
<proteinExistence type="predicted"/>
<comment type="caution">
    <text evidence="2">The sequence shown here is derived from an EMBL/GenBank/DDBJ whole genome shotgun (WGS) entry which is preliminary data.</text>
</comment>
<protein>
    <submittedName>
        <fullName evidence="2">RNA-binding protein</fullName>
    </submittedName>
</protein>
<dbReference type="AlphaFoldDB" id="A0A8J8PIG5"/>
<dbReference type="Proteomes" id="UP000752814">
    <property type="component" value="Unassembled WGS sequence"/>
</dbReference>
<evidence type="ECO:0000259" key="1">
    <source>
        <dbReference type="Pfam" id="PF12961"/>
    </source>
</evidence>
<name>A0A8J8PIG5_9ARCH</name>
<organism evidence="2 3">
    <name type="scientific">Candidatus Methanomassiliicoccus intestinalis</name>
    <dbReference type="NCBI Taxonomy" id="1406512"/>
    <lineage>
        <taxon>Archaea</taxon>
        <taxon>Methanobacteriati</taxon>
        <taxon>Thermoplasmatota</taxon>
        <taxon>Thermoplasmata</taxon>
        <taxon>Methanomassiliicoccales</taxon>
        <taxon>Methanomassiliicoccaceae</taxon>
        <taxon>Methanomassiliicoccus</taxon>
    </lineage>
</organism>
<dbReference type="EMBL" id="LVVT01000002">
    <property type="protein sequence ID" value="TQS84407.1"/>
    <property type="molecule type" value="Genomic_DNA"/>
</dbReference>
<dbReference type="InterPro" id="IPR015947">
    <property type="entry name" value="PUA-like_sf"/>
</dbReference>
<dbReference type="SUPFAM" id="SSF88697">
    <property type="entry name" value="PUA domain-like"/>
    <property type="match status" value="1"/>
</dbReference>
<gene>
    <name evidence="2" type="ORF">A3207_05445</name>
</gene>